<sequence length="76" mass="8291">MIAHLKFIEQAQSLGFTLREISRIQPQLGEHIISCSDAFVLLAEKHRAVCALIEALLAQLIGSASSADQPELMAMD</sequence>
<evidence type="ECO:0000259" key="3">
    <source>
        <dbReference type="PROSITE" id="PS50937"/>
    </source>
</evidence>
<dbReference type="PROSITE" id="PS50937">
    <property type="entry name" value="HTH_MERR_2"/>
    <property type="match status" value="1"/>
</dbReference>
<keyword evidence="2" id="KW-0804">Transcription</keyword>
<dbReference type="GO" id="GO:0003677">
    <property type="term" value="F:DNA binding"/>
    <property type="evidence" value="ECO:0007669"/>
    <property type="project" value="InterPro"/>
</dbReference>
<comment type="caution">
    <text evidence="4">The sequence shown here is derived from an EMBL/GenBank/DDBJ whole genome shotgun (WGS) entry which is preliminary data.</text>
</comment>
<dbReference type="SUPFAM" id="SSF46955">
    <property type="entry name" value="Putative DNA-binding domain"/>
    <property type="match status" value="1"/>
</dbReference>
<proteinExistence type="predicted"/>
<dbReference type="InterPro" id="IPR015358">
    <property type="entry name" value="Tscrpt_reg_MerR_DNA-bd"/>
</dbReference>
<evidence type="ECO:0000313" key="4">
    <source>
        <dbReference type="EMBL" id="TKW67165.1"/>
    </source>
</evidence>
<evidence type="ECO:0000313" key="5">
    <source>
        <dbReference type="Proteomes" id="UP000315344"/>
    </source>
</evidence>
<dbReference type="AlphaFoldDB" id="A0A533I8M2"/>
<evidence type="ECO:0000256" key="1">
    <source>
        <dbReference type="ARBA" id="ARBA00023015"/>
    </source>
</evidence>
<dbReference type="Gene3D" id="1.10.1660.10">
    <property type="match status" value="1"/>
</dbReference>
<name>A0A533I8M2_PARDE</name>
<dbReference type="InterPro" id="IPR000551">
    <property type="entry name" value="MerR-type_HTH_dom"/>
</dbReference>
<dbReference type="Proteomes" id="UP000315344">
    <property type="component" value="Unassembled WGS sequence"/>
</dbReference>
<feature type="domain" description="HTH merR-type" evidence="3">
    <location>
        <begin position="1"/>
        <end position="27"/>
    </location>
</feature>
<keyword evidence="1" id="KW-0805">Transcription regulation</keyword>
<dbReference type="InterPro" id="IPR009061">
    <property type="entry name" value="DNA-bd_dom_put_sf"/>
</dbReference>
<dbReference type="GO" id="GO:0006355">
    <property type="term" value="P:regulation of DNA-templated transcription"/>
    <property type="evidence" value="ECO:0007669"/>
    <property type="project" value="InterPro"/>
</dbReference>
<dbReference type="Pfam" id="PF09278">
    <property type="entry name" value="MerR-DNA-bind"/>
    <property type="match status" value="1"/>
</dbReference>
<evidence type="ECO:0000256" key="2">
    <source>
        <dbReference type="ARBA" id="ARBA00023163"/>
    </source>
</evidence>
<reference evidence="4 5" key="1">
    <citation type="journal article" date="2017" name="Nat. Commun.">
        <title>In situ click chemistry generation of cyclooxygenase-2 inhibitors.</title>
        <authorList>
            <person name="Bhardwaj A."/>
            <person name="Kaur J."/>
            <person name="Wuest M."/>
            <person name="Wuest F."/>
        </authorList>
    </citation>
    <scope>NUCLEOTIDE SEQUENCE [LARGE SCALE GENOMIC DNA]</scope>
    <source>
        <strain evidence="4">S2_012_000_R3_94</strain>
    </source>
</reference>
<organism evidence="4 5">
    <name type="scientific">Paracoccus denitrificans</name>
    <dbReference type="NCBI Taxonomy" id="266"/>
    <lineage>
        <taxon>Bacteria</taxon>
        <taxon>Pseudomonadati</taxon>
        <taxon>Pseudomonadota</taxon>
        <taxon>Alphaproteobacteria</taxon>
        <taxon>Rhodobacterales</taxon>
        <taxon>Paracoccaceae</taxon>
        <taxon>Paracoccus</taxon>
    </lineage>
</organism>
<gene>
    <name evidence="4" type="ORF">DI616_08605</name>
</gene>
<accession>A0A533I8M2</accession>
<dbReference type="EMBL" id="VAFL01000005">
    <property type="protein sequence ID" value="TKW67165.1"/>
    <property type="molecule type" value="Genomic_DNA"/>
</dbReference>
<protein>
    <recommendedName>
        <fullName evidence="3">HTH merR-type domain-containing protein</fullName>
    </recommendedName>
</protein>